<accession>A0A398CZV2</accession>
<reference evidence="2 3" key="1">
    <citation type="submission" date="2018-09" db="EMBL/GenBank/DDBJ databases">
        <title>Cohnella cavernae sp. nov., isolated from a karst cave.</title>
        <authorList>
            <person name="Zhu H."/>
        </authorList>
    </citation>
    <scope>NUCLEOTIDE SEQUENCE [LARGE SCALE GENOMIC DNA]</scope>
    <source>
        <strain evidence="2 3">K2E09-144</strain>
    </source>
</reference>
<evidence type="ECO:0000259" key="1">
    <source>
        <dbReference type="Pfam" id="PF06983"/>
    </source>
</evidence>
<evidence type="ECO:0000313" key="3">
    <source>
        <dbReference type="Proteomes" id="UP000266340"/>
    </source>
</evidence>
<organism evidence="2 3">
    <name type="scientific">Cohnella faecalis</name>
    <dbReference type="NCBI Taxonomy" id="2315694"/>
    <lineage>
        <taxon>Bacteria</taxon>
        <taxon>Bacillati</taxon>
        <taxon>Bacillota</taxon>
        <taxon>Bacilli</taxon>
        <taxon>Bacillales</taxon>
        <taxon>Paenibacillaceae</taxon>
        <taxon>Cohnella</taxon>
    </lineage>
</organism>
<dbReference type="Gene3D" id="3.10.180.10">
    <property type="entry name" value="2,3-Dihydroxybiphenyl 1,2-Dioxygenase, domain 1"/>
    <property type="match status" value="1"/>
</dbReference>
<comment type="caution">
    <text evidence="2">The sequence shown here is derived from an EMBL/GenBank/DDBJ whole genome shotgun (WGS) entry which is preliminary data.</text>
</comment>
<dbReference type="Proteomes" id="UP000266340">
    <property type="component" value="Unassembled WGS sequence"/>
</dbReference>
<gene>
    <name evidence="2" type="ORF">D3H35_04410</name>
</gene>
<keyword evidence="3" id="KW-1185">Reference proteome</keyword>
<dbReference type="Pfam" id="PF06983">
    <property type="entry name" value="3-dmu-9_3-mt"/>
    <property type="match status" value="1"/>
</dbReference>
<dbReference type="OrthoDB" id="9795306at2"/>
<dbReference type="SUPFAM" id="SSF54593">
    <property type="entry name" value="Glyoxalase/Bleomycin resistance protein/Dihydroxybiphenyl dioxygenase"/>
    <property type="match status" value="1"/>
</dbReference>
<dbReference type="CDD" id="cd06588">
    <property type="entry name" value="PhnB_like"/>
    <property type="match status" value="1"/>
</dbReference>
<feature type="domain" description="PhnB-like" evidence="1">
    <location>
        <begin position="5"/>
        <end position="133"/>
    </location>
</feature>
<dbReference type="EMBL" id="QXJM01000023">
    <property type="protein sequence ID" value="RIE04731.1"/>
    <property type="molecule type" value="Genomic_DNA"/>
</dbReference>
<protein>
    <submittedName>
        <fullName evidence="2">VOC family protein</fullName>
    </submittedName>
</protein>
<dbReference type="AlphaFoldDB" id="A0A398CZV2"/>
<name>A0A398CZV2_9BACL</name>
<dbReference type="InterPro" id="IPR028973">
    <property type="entry name" value="PhnB-like"/>
</dbReference>
<dbReference type="InterPro" id="IPR029068">
    <property type="entry name" value="Glyas_Bleomycin-R_OHBP_Dase"/>
</dbReference>
<sequence length="142" mass="16030">MAVNVYLNFNGNCREVVEYYAKVFGTESPQIMTFGQTPPDPNFTLPEEAKDLVMHTRLEISGSTVMFSDVFPGMPFIEGNNISLAVVDKNPDNLKTYFHQLKEGGKVTMELQETFWSKCYGSAIDKFGIHWQFSHDDGESGM</sequence>
<evidence type="ECO:0000313" key="2">
    <source>
        <dbReference type="EMBL" id="RIE04731.1"/>
    </source>
</evidence>
<dbReference type="PANTHER" id="PTHR33990">
    <property type="entry name" value="PROTEIN YJDN-RELATED"/>
    <property type="match status" value="1"/>
</dbReference>
<proteinExistence type="predicted"/>
<dbReference type="RefSeq" id="WP_119147931.1">
    <property type="nucleotide sequence ID" value="NZ_JBHSOV010000005.1"/>
</dbReference>
<dbReference type="PANTHER" id="PTHR33990:SF1">
    <property type="entry name" value="PROTEIN YJDN"/>
    <property type="match status" value="1"/>
</dbReference>